<name>A0ABQ4T917_METOR</name>
<evidence type="ECO:0000313" key="2">
    <source>
        <dbReference type="Proteomes" id="UP001055156"/>
    </source>
</evidence>
<protein>
    <recommendedName>
        <fullName evidence="3">Lipoprotein</fullName>
    </recommendedName>
</protein>
<keyword evidence="2" id="KW-1185">Reference proteome</keyword>
<evidence type="ECO:0008006" key="3">
    <source>
        <dbReference type="Google" id="ProtNLM"/>
    </source>
</evidence>
<dbReference type="PROSITE" id="PS51257">
    <property type="entry name" value="PROKAR_LIPOPROTEIN"/>
    <property type="match status" value="1"/>
</dbReference>
<gene>
    <name evidence="1" type="ORF">LKMONMHP_1933</name>
</gene>
<dbReference type="Proteomes" id="UP001055156">
    <property type="component" value="Unassembled WGS sequence"/>
</dbReference>
<proteinExistence type="predicted"/>
<accession>A0ABQ4T917</accession>
<reference evidence="1" key="2">
    <citation type="submission" date="2021-08" db="EMBL/GenBank/DDBJ databases">
        <authorList>
            <person name="Tani A."/>
            <person name="Ola A."/>
            <person name="Ogura Y."/>
            <person name="Katsura K."/>
            <person name="Hayashi T."/>
        </authorList>
    </citation>
    <scope>NUCLEOTIDE SEQUENCE</scope>
    <source>
        <strain evidence="1">NBRC 15689</strain>
    </source>
</reference>
<reference evidence="1" key="1">
    <citation type="journal article" date="2021" name="Front. Microbiol.">
        <title>Comprehensive Comparative Genomics and Phenotyping of Methylobacterium Species.</title>
        <authorList>
            <person name="Alessa O."/>
            <person name="Ogura Y."/>
            <person name="Fujitani Y."/>
            <person name="Takami H."/>
            <person name="Hayashi T."/>
            <person name="Sahin N."/>
            <person name="Tani A."/>
        </authorList>
    </citation>
    <scope>NUCLEOTIDE SEQUENCE</scope>
    <source>
        <strain evidence="1">NBRC 15689</strain>
    </source>
</reference>
<evidence type="ECO:0000313" key="1">
    <source>
        <dbReference type="EMBL" id="GJE27077.1"/>
    </source>
</evidence>
<comment type="caution">
    <text evidence="1">The sequence shown here is derived from an EMBL/GenBank/DDBJ whole genome shotgun (WGS) entry which is preliminary data.</text>
</comment>
<organism evidence="1 2">
    <name type="scientific">Methylobacterium organophilum</name>
    <dbReference type="NCBI Taxonomy" id="410"/>
    <lineage>
        <taxon>Bacteria</taxon>
        <taxon>Pseudomonadati</taxon>
        <taxon>Pseudomonadota</taxon>
        <taxon>Alphaproteobacteria</taxon>
        <taxon>Hyphomicrobiales</taxon>
        <taxon>Methylobacteriaceae</taxon>
        <taxon>Methylobacterium</taxon>
    </lineage>
</organism>
<dbReference type="RefSeq" id="WP_238310947.1">
    <property type="nucleotide sequence ID" value="NZ_BPQV01000005.1"/>
</dbReference>
<sequence>MREILRAGLAVAALTSLLSACGSGVDPRRAEICRQAVPALAPAGAVPELLRVGAGPGKQTVRVDYRVAGRGEAAGKARWVLCGFGPGDELAGVATEGGPLGGAALYLLKRYYLGSPEARSAAPGLPSR</sequence>
<dbReference type="EMBL" id="BPQV01000005">
    <property type="protein sequence ID" value="GJE27077.1"/>
    <property type="molecule type" value="Genomic_DNA"/>
</dbReference>